<sequence length="150" mass="16181">MQPFRGMVAVGDPLPKFAAVDQDGKPFSSEALRGKPAVVYFYPAADTPGCTIEAKGFRDELPHYRAKGVEVVGVSVDDCPAQKAFATKYGLGFTLLCDPQRTVAKAFDVLHPRGVARRVTFLVGPSGKVEEVVDASSVETHLARARARFL</sequence>
<dbReference type="GO" id="GO:0005737">
    <property type="term" value="C:cytoplasm"/>
    <property type="evidence" value="ECO:0007669"/>
    <property type="project" value="TreeGrafter"/>
</dbReference>
<gene>
    <name evidence="12" type="ORF">B1B_18337</name>
    <name evidence="13" type="ORF">B2A_00636</name>
</gene>
<feature type="domain" description="Thioredoxin" evidence="11">
    <location>
        <begin position="8"/>
        <end position="143"/>
    </location>
</feature>
<comment type="catalytic activity">
    <reaction evidence="10">
        <text>a hydroperoxide + [thioredoxin]-dithiol = an alcohol + [thioredoxin]-disulfide + H2O</text>
        <dbReference type="Rhea" id="RHEA:62620"/>
        <dbReference type="Rhea" id="RHEA-COMP:10698"/>
        <dbReference type="Rhea" id="RHEA-COMP:10700"/>
        <dbReference type="ChEBI" id="CHEBI:15377"/>
        <dbReference type="ChEBI" id="CHEBI:29950"/>
        <dbReference type="ChEBI" id="CHEBI:30879"/>
        <dbReference type="ChEBI" id="CHEBI:35924"/>
        <dbReference type="ChEBI" id="CHEBI:50058"/>
        <dbReference type="EC" id="1.11.1.24"/>
    </reaction>
</comment>
<dbReference type="PANTHER" id="PTHR42801:SF4">
    <property type="entry name" value="AHPC_TSA FAMILY PROTEIN"/>
    <property type="match status" value="1"/>
</dbReference>
<name>T0YFI5_9ZZZZ</name>
<evidence type="ECO:0000256" key="8">
    <source>
        <dbReference type="ARBA" id="ARBA00032824"/>
    </source>
</evidence>
<dbReference type="EC" id="1.11.1.24" evidence="2"/>
<proteinExistence type="inferred from homology"/>
<evidence type="ECO:0000256" key="1">
    <source>
        <dbReference type="ARBA" id="ARBA00011245"/>
    </source>
</evidence>
<evidence type="ECO:0000256" key="7">
    <source>
        <dbReference type="ARBA" id="ARBA00023284"/>
    </source>
</evidence>
<dbReference type="InterPro" id="IPR000866">
    <property type="entry name" value="AhpC/TSA"/>
</dbReference>
<keyword evidence="5" id="KW-0560">Oxidoreductase</keyword>
<dbReference type="InterPro" id="IPR024706">
    <property type="entry name" value="Peroxiredoxin_AhpC-typ"/>
</dbReference>
<evidence type="ECO:0000256" key="10">
    <source>
        <dbReference type="ARBA" id="ARBA00049091"/>
    </source>
</evidence>
<evidence type="ECO:0000259" key="11">
    <source>
        <dbReference type="PROSITE" id="PS51352"/>
    </source>
</evidence>
<keyword evidence="6" id="KW-1015">Disulfide bond</keyword>
<evidence type="ECO:0000256" key="4">
    <source>
        <dbReference type="ARBA" id="ARBA00022862"/>
    </source>
</evidence>
<dbReference type="GO" id="GO:0034599">
    <property type="term" value="P:cellular response to oxidative stress"/>
    <property type="evidence" value="ECO:0007669"/>
    <property type="project" value="TreeGrafter"/>
</dbReference>
<evidence type="ECO:0000256" key="3">
    <source>
        <dbReference type="ARBA" id="ARBA00022559"/>
    </source>
</evidence>
<keyword evidence="4" id="KW-0049">Antioxidant</keyword>
<dbReference type="PIRSF" id="PIRSF000239">
    <property type="entry name" value="AHPC"/>
    <property type="match status" value="1"/>
</dbReference>
<dbReference type="InterPro" id="IPR013766">
    <property type="entry name" value="Thioredoxin_domain"/>
</dbReference>
<protein>
    <recommendedName>
        <fullName evidence="2">thioredoxin-dependent peroxiredoxin</fullName>
        <ecNumber evidence="2">1.11.1.24</ecNumber>
    </recommendedName>
    <alternativeName>
        <fullName evidence="8">Thioredoxin peroxidase</fullName>
    </alternativeName>
</protein>
<accession>T0YFI5</accession>
<organism evidence="12">
    <name type="scientific">mine drainage metagenome</name>
    <dbReference type="NCBI Taxonomy" id="410659"/>
    <lineage>
        <taxon>unclassified sequences</taxon>
        <taxon>metagenomes</taxon>
        <taxon>ecological metagenomes</taxon>
    </lineage>
</organism>
<keyword evidence="7" id="KW-0676">Redox-active center</keyword>
<dbReference type="CDD" id="cd03017">
    <property type="entry name" value="PRX_BCP"/>
    <property type="match status" value="1"/>
</dbReference>
<dbReference type="GO" id="GO:0008379">
    <property type="term" value="F:thioredoxin peroxidase activity"/>
    <property type="evidence" value="ECO:0007669"/>
    <property type="project" value="TreeGrafter"/>
</dbReference>
<reference evidence="12" key="1">
    <citation type="submission" date="2013-08" db="EMBL/GenBank/DDBJ databases">
        <authorList>
            <person name="Mendez C."/>
            <person name="Richter M."/>
            <person name="Ferrer M."/>
            <person name="Sanchez J."/>
        </authorList>
    </citation>
    <scope>NUCLEOTIDE SEQUENCE</scope>
</reference>
<dbReference type="InterPro" id="IPR036249">
    <property type="entry name" value="Thioredoxin-like_sf"/>
</dbReference>
<dbReference type="AlphaFoldDB" id="T0YFI5"/>
<comment type="similarity">
    <text evidence="9">Belongs to the peroxiredoxin family. BCP/PrxQ subfamily.</text>
</comment>
<comment type="caution">
    <text evidence="12">The sequence shown here is derived from an EMBL/GenBank/DDBJ whole genome shotgun (WGS) entry which is preliminary data.</text>
</comment>
<keyword evidence="3" id="KW-0575">Peroxidase</keyword>
<evidence type="ECO:0000256" key="6">
    <source>
        <dbReference type="ARBA" id="ARBA00023157"/>
    </source>
</evidence>
<dbReference type="EMBL" id="AUZZ01000495">
    <property type="protein sequence ID" value="EQD67837.1"/>
    <property type="molecule type" value="Genomic_DNA"/>
</dbReference>
<reference evidence="12" key="2">
    <citation type="journal article" date="2014" name="ISME J.">
        <title>Microbial stratification in low pH oxic and suboxic macroscopic growths along an acid mine drainage.</title>
        <authorList>
            <person name="Mendez-Garcia C."/>
            <person name="Mesa V."/>
            <person name="Sprenger R.R."/>
            <person name="Richter M."/>
            <person name="Diez M.S."/>
            <person name="Solano J."/>
            <person name="Bargiela R."/>
            <person name="Golyshina O.V."/>
            <person name="Manteca A."/>
            <person name="Ramos J.L."/>
            <person name="Gallego J.R."/>
            <person name="Llorente I."/>
            <person name="Martins Dos Santos V.A."/>
            <person name="Jensen O.N."/>
            <person name="Pelaez A.I."/>
            <person name="Sanchez J."/>
            <person name="Ferrer M."/>
        </authorList>
    </citation>
    <scope>NUCLEOTIDE SEQUENCE</scope>
</reference>
<evidence type="ECO:0000313" key="13">
    <source>
        <dbReference type="EMBL" id="EQD67837.1"/>
    </source>
</evidence>
<comment type="subunit">
    <text evidence="1">Monomer.</text>
</comment>
<dbReference type="SUPFAM" id="SSF52833">
    <property type="entry name" value="Thioredoxin-like"/>
    <property type="match status" value="1"/>
</dbReference>
<evidence type="ECO:0000313" key="12">
    <source>
        <dbReference type="EMBL" id="EQD30587.1"/>
    </source>
</evidence>
<dbReference type="GO" id="GO:0045454">
    <property type="term" value="P:cell redox homeostasis"/>
    <property type="evidence" value="ECO:0007669"/>
    <property type="project" value="TreeGrafter"/>
</dbReference>
<evidence type="ECO:0000256" key="2">
    <source>
        <dbReference type="ARBA" id="ARBA00013017"/>
    </source>
</evidence>
<evidence type="ECO:0000256" key="5">
    <source>
        <dbReference type="ARBA" id="ARBA00023002"/>
    </source>
</evidence>
<dbReference type="PROSITE" id="PS51352">
    <property type="entry name" value="THIOREDOXIN_2"/>
    <property type="match status" value="1"/>
</dbReference>
<dbReference type="PANTHER" id="PTHR42801">
    <property type="entry name" value="THIOREDOXIN-DEPENDENT PEROXIDE REDUCTASE"/>
    <property type="match status" value="1"/>
</dbReference>
<dbReference type="InterPro" id="IPR050924">
    <property type="entry name" value="Peroxiredoxin_BCP/PrxQ"/>
</dbReference>
<dbReference type="Pfam" id="PF00578">
    <property type="entry name" value="AhpC-TSA"/>
    <property type="match status" value="1"/>
</dbReference>
<dbReference type="EMBL" id="AUZY01012280">
    <property type="protein sequence ID" value="EQD30587.1"/>
    <property type="molecule type" value="Genomic_DNA"/>
</dbReference>
<dbReference type="Gene3D" id="3.40.30.10">
    <property type="entry name" value="Glutaredoxin"/>
    <property type="match status" value="1"/>
</dbReference>
<evidence type="ECO:0000256" key="9">
    <source>
        <dbReference type="ARBA" id="ARBA00038489"/>
    </source>
</evidence>